<dbReference type="Gene3D" id="3.40.50.1390">
    <property type="entry name" value="Resolvase, N-terminal catalytic domain"/>
    <property type="match status" value="1"/>
</dbReference>
<feature type="compositionally biased region" description="Polar residues" evidence="5">
    <location>
        <begin position="1"/>
        <end position="13"/>
    </location>
</feature>
<dbReference type="PROSITE" id="PS51737">
    <property type="entry name" value="RECOMBINASE_DNA_BIND"/>
    <property type="match status" value="1"/>
</dbReference>
<dbReference type="InterPro" id="IPR036162">
    <property type="entry name" value="Resolvase-like_N_sf"/>
</dbReference>
<feature type="domain" description="Recombinase" evidence="7">
    <location>
        <begin position="193"/>
        <end position="293"/>
    </location>
</feature>
<name>A0ABQ4RQ71_9HYPH</name>
<evidence type="ECO:0000256" key="4">
    <source>
        <dbReference type="PROSITE-ProRule" id="PRU10137"/>
    </source>
</evidence>
<dbReference type="PANTHER" id="PTHR30461">
    <property type="entry name" value="DNA-INVERTASE FROM LAMBDOID PROPHAGE"/>
    <property type="match status" value="1"/>
</dbReference>
<dbReference type="Pfam" id="PF00239">
    <property type="entry name" value="Resolvase"/>
    <property type="match status" value="1"/>
</dbReference>
<dbReference type="InterPro" id="IPR050639">
    <property type="entry name" value="SSR_resolvase"/>
</dbReference>
<evidence type="ECO:0000313" key="9">
    <source>
        <dbReference type="Proteomes" id="UP001055125"/>
    </source>
</evidence>
<dbReference type="Gene3D" id="3.90.1750.20">
    <property type="entry name" value="Putative Large Serine Recombinase, Chain B, Domain 2"/>
    <property type="match status" value="1"/>
</dbReference>
<evidence type="ECO:0008006" key="10">
    <source>
        <dbReference type="Google" id="ProtNLM"/>
    </source>
</evidence>
<dbReference type="InterPro" id="IPR038109">
    <property type="entry name" value="DNA_bind_recomb_sf"/>
</dbReference>
<dbReference type="EMBL" id="BPQP01000001">
    <property type="protein sequence ID" value="GJD92906.1"/>
    <property type="molecule type" value="Genomic_DNA"/>
</dbReference>
<evidence type="ECO:0000256" key="3">
    <source>
        <dbReference type="ARBA" id="ARBA00023172"/>
    </source>
</evidence>
<feature type="active site" description="O-(5'-phospho-DNA)-serine intermediate" evidence="4">
    <location>
        <position position="43"/>
    </location>
</feature>
<dbReference type="CDD" id="cd00338">
    <property type="entry name" value="Ser_Recombinase"/>
    <property type="match status" value="1"/>
</dbReference>
<evidence type="ECO:0000256" key="2">
    <source>
        <dbReference type="ARBA" id="ARBA00023125"/>
    </source>
</evidence>
<reference evidence="8" key="1">
    <citation type="journal article" date="2021" name="Front. Microbiol.">
        <title>Comprehensive Comparative Genomics and Phenotyping of Methylobacterium Species.</title>
        <authorList>
            <person name="Alessa O."/>
            <person name="Ogura Y."/>
            <person name="Fujitani Y."/>
            <person name="Takami H."/>
            <person name="Hayashi T."/>
            <person name="Sahin N."/>
            <person name="Tani A."/>
        </authorList>
    </citation>
    <scope>NUCLEOTIDE SEQUENCE</scope>
    <source>
        <strain evidence="8">DSM 19015</strain>
    </source>
</reference>
<evidence type="ECO:0000256" key="1">
    <source>
        <dbReference type="ARBA" id="ARBA00022908"/>
    </source>
</evidence>
<keyword evidence="2" id="KW-0238">DNA-binding</keyword>
<dbReference type="SUPFAM" id="SSF53041">
    <property type="entry name" value="Resolvase-like"/>
    <property type="match status" value="1"/>
</dbReference>
<protein>
    <recommendedName>
        <fullName evidence="10">Resolvase</fullName>
    </recommendedName>
</protein>
<organism evidence="8 9">
    <name type="scientific">Methylobacterium iners</name>
    <dbReference type="NCBI Taxonomy" id="418707"/>
    <lineage>
        <taxon>Bacteria</taxon>
        <taxon>Pseudomonadati</taxon>
        <taxon>Pseudomonadota</taxon>
        <taxon>Alphaproteobacteria</taxon>
        <taxon>Hyphomicrobiales</taxon>
        <taxon>Methylobacteriaceae</taxon>
        <taxon>Methylobacterium</taxon>
    </lineage>
</organism>
<dbReference type="PROSITE" id="PS51736">
    <property type="entry name" value="RECOMBINASES_3"/>
    <property type="match status" value="1"/>
</dbReference>
<dbReference type="SMART" id="SM00857">
    <property type="entry name" value="Resolvase"/>
    <property type="match status" value="1"/>
</dbReference>
<dbReference type="RefSeq" id="WP_238241993.1">
    <property type="nucleotide sequence ID" value="NZ_BPQP01000001.1"/>
</dbReference>
<reference evidence="8" key="2">
    <citation type="submission" date="2021-08" db="EMBL/GenBank/DDBJ databases">
        <authorList>
            <person name="Tani A."/>
            <person name="Ola A."/>
            <person name="Ogura Y."/>
            <person name="Katsura K."/>
            <person name="Hayashi T."/>
        </authorList>
    </citation>
    <scope>NUCLEOTIDE SEQUENCE</scope>
    <source>
        <strain evidence="8">DSM 19015</strain>
    </source>
</reference>
<dbReference type="InterPro" id="IPR006118">
    <property type="entry name" value="Recombinase_CS"/>
</dbReference>
<keyword evidence="3" id="KW-0233">DNA recombination</keyword>
<feature type="region of interest" description="Disordered" evidence="5">
    <location>
        <begin position="1"/>
        <end position="21"/>
    </location>
</feature>
<accession>A0ABQ4RQ71</accession>
<dbReference type="Pfam" id="PF07508">
    <property type="entry name" value="Recombinase"/>
    <property type="match status" value="1"/>
</dbReference>
<keyword evidence="9" id="KW-1185">Reference proteome</keyword>
<evidence type="ECO:0000313" key="8">
    <source>
        <dbReference type="EMBL" id="GJD92906.1"/>
    </source>
</evidence>
<evidence type="ECO:0000256" key="5">
    <source>
        <dbReference type="SAM" id="MobiDB-lite"/>
    </source>
</evidence>
<evidence type="ECO:0000259" key="7">
    <source>
        <dbReference type="PROSITE" id="PS51737"/>
    </source>
</evidence>
<proteinExistence type="predicted"/>
<feature type="domain" description="Resolvase/invertase-type recombinase catalytic" evidence="6">
    <location>
        <begin position="35"/>
        <end position="185"/>
    </location>
</feature>
<sequence>MSDSGLQALSGSRRTSRNRARIKTQEAAKAVVATRAVGYLRVSTDEQAATGFGLETQERAVRAFAESQGYELVDVVTDAGVSGATRPAERAGFARVLELSESGRVSVLLVYRFDRLAREIRYAVTTVAELAERHDVGIRSVTEPIDTATPMGRTVFAILAGMAESERFTIRDRTAGGKLSKAGRGGFAGGRAPYGYRTDQVGNLVVVDEQAAIVRRIFKERGPARRPKRTLQAIADGLNADGIPSPTGRKWRHDGVSYLLDNPKYRGAIEYLFTWTGTEQHVLQPGAHAAIIG</sequence>
<dbReference type="PANTHER" id="PTHR30461:SF23">
    <property type="entry name" value="DNA RECOMBINASE-RELATED"/>
    <property type="match status" value="1"/>
</dbReference>
<comment type="caution">
    <text evidence="8">The sequence shown here is derived from an EMBL/GenBank/DDBJ whole genome shotgun (WGS) entry which is preliminary data.</text>
</comment>
<dbReference type="Proteomes" id="UP001055125">
    <property type="component" value="Unassembled WGS sequence"/>
</dbReference>
<dbReference type="InterPro" id="IPR006119">
    <property type="entry name" value="Resolv_N"/>
</dbReference>
<evidence type="ECO:0000259" key="6">
    <source>
        <dbReference type="PROSITE" id="PS51736"/>
    </source>
</evidence>
<gene>
    <name evidence="8" type="ORF">OCOJLMKI_0089</name>
</gene>
<dbReference type="PROSITE" id="PS00397">
    <property type="entry name" value="RECOMBINASES_1"/>
    <property type="match status" value="1"/>
</dbReference>
<dbReference type="InterPro" id="IPR011109">
    <property type="entry name" value="DNA_bind_recombinase_dom"/>
</dbReference>
<keyword evidence="1" id="KW-0229">DNA integration</keyword>